<proteinExistence type="predicted"/>
<protein>
    <submittedName>
        <fullName evidence="2">Hypp2466 protein</fullName>
    </submittedName>
</protein>
<dbReference type="Proteomes" id="UP000838412">
    <property type="component" value="Chromosome 4"/>
</dbReference>
<evidence type="ECO:0000313" key="3">
    <source>
        <dbReference type="Proteomes" id="UP000838412"/>
    </source>
</evidence>
<evidence type="ECO:0000313" key="2">
    <source>
        <dbReference type="EMBL" id="CAH1261836.1"/>
    </source>
</evidence>
<feature type="compositionally biased region" description="Acidic residues" evidence="1">
    <location>
        <begin position="1"/>
        <end position="15"/>
    </location>
</feature>
<keyword evidence="3" id="KW-1185">Reference proteome</keyword>
<dbReference type="EMBL" id="OV696689">
    <property type="protein sequence ID" value="CAH1261836.1"/>
    <property type="molecule type" value="Genomic_DNA"/>
</dbReference>
<feature type="region of interest" description="Disordered" evidence="1">
    <location>
        <begin position="97"/>
        <end position="132"/>
    </location>
</feature>
<accession>A0A8K0ESJ1</accession>
<gene>
    <name evidence="2" type="primary">Hypp2466</name>
    <name evidence="2" type="ORF">BLAG_LOCUS17142</name>
</gene>
<feature type="region of interest" description="Disordered" evidence="1">
    <location>
        <begin position="1"/>
        <end position="20"/>
    </location>
</feature>
<evidence type="ECO:0000256" key="1">
    <source>
        <dbReference type="SAM" id="MobiDB-lite"/>
    </source>
</evidence>
<organism evidence="2 3">
    <name type="scientific">Branchiostoma lanceolatum</name>
    <name type="common">Common lancelet</name>
    <name type="synonym">Amphioxus lanceolatum</name>
    <dbReference type="NCBI Taxonomy" id="7740"/>
    <lineage>
        <taxon>Eukaryota</taxon>
        <taxon>Metazoa</taxon>
        <taxon>Chordata</taxon>
        <taxon>Cephalochordata</taxon>
        <taxon>Leptocardii</taxon>
        <taxon>Amphioxiformes</taxon>
        <taxon>Branchiostomatidae</taxon>
        <taxon>Branchiostoma</taxon>
    </lineage>
</organism>
<reference evidence="2" key="1">
    <citation type="submission" date="2022-01" db="EMBL/GenBank/DDBJ databases">
        <authorList>
            <person name="Braso-Vives M."/>
        </authorList>
    </citation>
    <scope>NUCLEOTIDE SEQUENCE</scope>
</reference>
<sequence length="132" mass="15344">MREDQQETNDQDLDRDDVSIHEYEDIDNNYQNGVQQEMNDQKNWDRDDVSIHEYEDIDNKYQNGAQCQPDDIAPEIEDDSCQKEDPFYAAAAEVSTYESADSHTKNSDSFYNKEQCKSKESATYVPRATPEV</sequence>
<name>A0A8K0ESJ1_BRALA</name>
<dbReference type="AlphaFoldDB" id="A0A8K0ESJ1"/>